<dbReference type="Pfam" id="PF25245">
    <property type="entry name" value="TPR_At1g68980"/>
    <property type="match status" value="1"/>
</dbReference>
<evidence type="ECO:0000256" key="3">
    <source>
        <dbReference type="PROSITE-ProRule" id="PRU00708"/>
    </source>
</evidence>
<sequence length="858" mass="97329">MLSIKRLRHKFTPSLFYSFSLLGGSHFNVKKSSACSLDDVNEDSPLGKLNNVCTNSWRLSFSTMAETILVQAHDPSRLSVELENSIVECRFDDSWKLYQQYKEMEGFPRKSILNNLLTGLAESGDLQWLEKSHSLVELIFDEDKHELLKFETLIYLSFSLAKYGLPIPASTVLRRMVETEKYPPVTAWSAIVAHMSRTASGAYLAAELILEIGYLFQDNRVDPRKKTNRPLLSMKPNTTVFNLALAGCLLFGTTRKAEQLLEMMPRVGIKADSNLLITMAHIYEINGHRDELKKLKRHIDDTCNLGDLQYQQFYNCLLTCHLNFGDLSSASQMVLEMLSKAKKARNSLASATLTLEAVGTRKFSSPTVNSRQARGLKKSDVLKQPIFVESSDLSYEEFCRDRNYVGLEAEAKETLDLLLENLQKRVELVTSECGILQPTEKIYAKLVKSFFEAGKVRELAEFLIKANKEDVPVAIENSAVVHVISACISLGWLDQAHDLIDEMRFAGIRTGSSVYSALLKAYCKENRSLEISSLLRDAHKEGIQLDSSCYEALIQSRVLQKDTQGALHLFKEMKETKISKSCHEEFDMLVKGCAESGEAGVMAKLLQEIKEGQRADCGVHEWNSVIHFFSKKRLMQDAEKALKKMRALGHTPNAQTFHSLVTGYAAIGGKYIEVTELWGEMKDLASSSSMKFDQELLDSVLYTFVRGGFFLRANEVVEKMEAGDMFIDKYKYRTIFLKYHKTLYKKKNPKIQTEAQFKRREAALTFKKCRWTTLCFVFYIVSLAICIKTSRREDWDTEQREGSYLLPILILTKVATRQRRSLYAHADACLLVMIEHSALGGLVAVSYLTVEVISNFYV</sequence>
<dbReference type="OrthoDB" id="726314at2759"/>
<dbReference type="PANTHER" id="PTHR46598">
    <property type="entry name" value="BNAC05G43320D PROTEIN"/>
    <property type="match status" value="1"/>
</dbReference>
<dbReference type="Pfam" id="PF13812">
    <property type="entry name" value="PPR_3"/>
    <property type="match status" value="1"/>
</dbReference>
<dbReference type="InterPro" id="IPR002885">
    <property type="entry name" value="PPR_rpt"/>
</dbReference>
<evidence type="ECO:0000256" key="1">
    <source>
        <dbReference type="ARBA" id="ARBA00007626"/>
    </source>
</evidence>
<protein>
    <recommendedName>
        <fullName evidence="4">At1g68980-like TPR repeats domain-containing protein</fullName>
    </recommendedName>
</protein>
<feature type="repeat" description="PPR" evidence="3">
    <location>
        <begin position="511"/>
        <end position="545"/>
    </location>
</feature>
<dbReference type="Proteomes" id="UP000631114">
    <property type="component" value="Unassembled WGS sequence"/>
</dbReference>
<dbReference type="Pfam" id="PF01535">
    <property type="entry name" value="PPR"/>
    <property type="match status" value="1"/>
</dbReference>
<organism evidence="5 6">
    <name type="scientific">Coptis chinensis</name>
    <dbReference type="NCBI Taxonomy" id="261450"/>
    <lineage>
        <taxon>Eukaryota</taxon>
        <taxon>Viridiplantae</taxon>
        <taxon>Streptophyta</taxon>
        <taxon>Embryophyta</taxon>
        <taxon>Tracheophyta</taxon>
        <taxon>Spermatophyta</taxon>
        <taxon>Magnoliopsida</taxon>
        <taxon>Ranunculales</taxon>
        <taxon>Ranunculaceae</taxon>
        <taxon>Coptidoideae</taxon>
        <taxon>Coptis</taxon>
    </lineage>
</organism>
<dbReference type="PROSITE" id="PS51375">
    <property type="entry name" value="PPR"/>
    <property type="match status" value="2"/>
</dbReference>
<keyword evidence="6" id="KW-1185">Reference proteome</keyword>
<comment type="caution">
    <text evidence="5">The sequence shown here is derived from an EMBL/GenBank/DDBJ whole genome shotgun (WGS) entry which is preliminary data.</text>
</comment>
<dbReference type="AlphaFoldDB" id="A0A835HUN4"/>
<dbReference type="InterPro" id="IPR057440">
    <property type="entry name" value="At1g68980-like_TPR"/>
</dbReference>
<feature type="domain" description="At1g68980-like TPR repeats" evidence="4">
    <location>
        <begin position="72"/>
        <end position="202"/>
    </location>
</feature>
<dbReference type="PANTHER" id="PTHR46598:SF1">
    <property type="entry name" value="OS10G0422566 PROTEIN"/>
    <property type="match status" value="1"/>
</dbReference>
<gene>
    <name evidence="5" type="ORF">IFM89_013761</name>
</gene>
<name>A0A835HUN4_9MAGN</name>
<feature type="repeat" description="PPR" evidence="3">
    <location>
        <begin position="618"/>
        <end position="652"/>
    </location>
</feature>
<dbReference type="NCBIfam" id="TIGR00756">
    <property type="entry name" value="PPR"/>
    <property type="match status" value="2"/>
</dbReference>
<keyword evidence="2" id="KW-0677">Repeat</keyword>
<reference evidence="5 6" key="1">
    <citation type="submission" date="2020-10" db="EMBL/GenBank/DDBJ databases">
        <title>The Coptis chinensis genome and diversification of protoberbering-type alkaloids.</title>
        <authorList>
            <person name="Wang B."/>
            <person name="Shu S."/>
            <person name="Song C."/>
            <person name="Liu Y."/>
        </authorList>
    </citation>
    <scope>NUCLEOTIDE SEQUENCE [LARGE SCALE GENOMIC DNA]</scope>
    <source>
        <strain evidence="5">HL-2020</strain>
        <tissue evidence="5">Leaf</tissue>
    </source>
</reference>
<dbReference type="Gene3D" id="1.25.40.10">
    <property type="entry name" value="Tetratricopeptide repeat domain"/>
    <property type="match status" value="3"/>
</dbReference>
<evidence type="ECO:0000313" key="5">
    <source>
        <dbReference type="EMBL" id="KAF9605091.1"/>
    </source>
</evidence>
<evidence type="ECO:0000259" key="4">
    <source>
        <dbReference type="Pfam" id="PF25245"/>
    </source>
</evidence>
<accession>A0A835HUN4</accession>
<dbReference type="InterPro" id="IPR011990">
    <property type="entry name" value="TPR-like_helical_dom_sf"/>
</dbReference>
<evidence type="ECO:0000313" key="6">
    <source>
        <dbReference type="Proteomes" id="UP000631114"/>
    </source>
</evidence>
<dbReference type="Pfam" id="PF13041">
    <property type="entry name" value="PPR_2"/>
    <property type="match status" value="1"/>
</dbReference>
<comment type="similarity">
    <text evidence="1">Belongs to the PPR family. P subfamily.</text>
</comment>
<proteinExistence type="inferred from homology"/>
<dbReference type="EMBL" id="JADFTS010000005">
    <property type="protein sequence ID" value="KAF9605091.1"/>
    <property type="molecule type" value="Genomic_DNA"/>
</dbReference>
<evidence type="ECO:0000256" key="2">
    <source>
        <dbReference type="ARBA" id="ARBA00022737"/>
    </source>
</evidence>